<keyword evidence="3" id="KW-1185">Reference proteome</keyword>
<dbReference type="Proteomes" id="UP000504604">
    <property type="component" value="Linkage group LG12"/>
</dbReference>
<gene>
    <name evidence="4" type="primary">LOC105175696</name>
</gene>
<dbReference type="Pfam" id="PF00407">
    <property type="entry name" value="Bet_v_1"/>
    <property type="match status" value="1"/>
</dbReference>
<dbReference type="PRINTS" id="PR00634">
    <property type="entry name" value="BETALLERGEN"/>
</dbReference>
<evidence type="ECO:0000313" key="4">
    <source>
        <dbReference type="RefSeq" id="XP_011096540.1"/>
    </source>
</evidence>
<dbReference type="GO" id="GO:0038023">
    <property type="term" value="F:signaling receptor activity"/>
    <property type="evidence" value="ECO:0007669"/>
    <property type="project" value="InterPro"/>
</dbReference>
<dbReference type="InParanoid" id="A0A6I9UF05"/>
<dbReference type="InterPro" id="IPR050279">
    <property type="entry name" value="Plant_def-hormone_signal"/>
</dbReference>
<dbReference type="GeneID" id="105175696"/>
<comment type="similarity">
    <text evidence="1">Belongs to the BetVI family.</text>
</comment>
<dbReference type="GO" id="GO:0005634">
    <property type="term" value="C:nucleus"/>
    <property type="evidence" value="ECO:0007669"/>
    <property type="project" value="TreeGrafter"/>
</dbReference>
<dbReference type="RefSeq" id="XP_011096540.1">
    <property type="nucleotide sequence ID" value="XM_011098238.2"/>
</dbReference>
<evidence type="ECO:0000313" key="3">
    <source>
        <dbReference type="Proteomes" id="UP000504604"/>
    </source>
</evidence>
<organism evidence="3 4">
    <name type="scientific">Sesamum indicum</name>
    <name type="common">Oriental sesame</name>
    <name type="synonym">Sesamum orientale</name>
    <dbReference type="NCBI Taxonomy" id="4182"/>
    <lineage>
        <taxon>Eukaryota</taxon>
        <taxon>Viridiplantae</taxon>
        <taxon>Streptophyta</taxon>
        <taxon>Embryophyta</taxon>
        <taxon>Tracheophyta</taxon>
        <taxon>Spermatophyta</taxon>
        <taxon>Magnoliopsida</taxon>
        <taxon>eudicotyledons</taxon>
        <taxon>Gunneridae</taxon>
        <taxon>Pentapetalae</taxon>
        <taxon>asterids</taxon>
        <taxon>lamiids</taxon>
        <taxon>Lamiales</taxon>
        <taxon>Pedaliaceae</taxon>
        <taxon>Sesamum</taxon>
    </lineage>
</organism>
<proteinExistence type="inferred from homology"/>
<dbReference type="PANTHER" id="PTHR31213:SF70">
    <property type="entry name" value="MAJOR ALLERGEN PRU AR 1-LIKE"/>
    <property type="match status" value="1"/>
</dbReference>
<feature type="domain" description="Bet v I/Major latex protein" evidence="2">
    <location>
        <begin position="1"/>
        <end position="155"/>
    </location>
</feature>
<dbReference type="AlphaFoldDB" id="A0A6I9UF05"/>
<dbReference type="OrthoDB" id="1500546at2759"/>
<protein>
    <submittedName>
        <fullName evidence="4">Major allergen Pru av 1-like</fullName>
    </submittedName>
</protein>
<dbReference type="GO" id="GO:0005737">
    <property type="term" value="C:cytoplasm"/>
    <property type="evidence" value="ECO:0007669"/>
    <property type="project" value="TreeGrafter"/>
</dbReference>
<dbReference type="InterPro" id="IPR023393">
    <property type="entry name" value="START-like_dom_sf"/>
</dbReference>
<dbReference type="Gramene" id="SIN_1001805.t">
    <property type="protein sequence ID" value="SIN_1001805.t"/>
    <property type="gene ID" value="SIN_1001805"/>
</dbReference>
<dbReference type="GO" id="GO:0004864">
    <property type="term" value="F:protein phosphatase inhibitor activity"/>
    <property type="evidence" value="ECO:0007669"/>
    <property type="project" value="InterPro"/>
</dbReference>
<sequence>MGVLTFTEEHTSAVSPSRIFKASILDANNLIPKLLPQVIKSMEFIQGTGSPGSIKQICFAEGSTLSSLKYRIDELNEETYTYNYTVIEGDALTDKLEKITHEVKLEAAPGGGTFSKVTSTYYTKGDFALKEEDVKAGKERVLGVYKVVEAYLLNNPDAYA</sequence>
<dbReference type="GO" id="GO:0009738">
    <property type="term" value="P:abscisic acid-activated signaling pathway"/>
    <property type="evidence" value="ECO:0007669"/>
    <property type="project" value="InterPro"/>
</dbReference>
<evidence type="ECO:0000259" key="2">
    <source>
        <dbReference type="Pfam" id="PF00407"/>
    </source>
</evidence>
<name>A0A6I9UF05_SESIN</name>
<dbReference type="FunFam" id="3.30.530.20:FF:000007">
    <property type="entry name" value="Major pollen allergen Bet v 1-A"/>
    <property type="match status" value="1"/>
</dbReference>
<dbReference type="SUPFAM" id="SSF55961">
    <property type="entry name" value="Bet v1-like"/>
    <property type="match status" value="1"/>
</dbReference>
<dbReference type="InterPro" id="IPR024949">
    <property type="entry name" value="Bet_v_I_allergen"/>
</dbReference>
<dbReference type="GO" id="GO:0006952">
    <property type="term" value="P:defense response"/>
    <property type="evidence" value="ECO:0007669"/>
    <property type="project" value="InterPro"/>
</dbReference>
<dbReference type="PANTHER" id="PTHR31213">
    <property type="entry name" value="OS08G0374000 PROTEIN-RELATED"/>
    <property type="match status" value="1"/>
</dbReference>
<dbReference type="GO" id="GO:0010427">
    <property type="term" value="F:abscisic acid binding"/>
    <property type="evidence" value="ECO:0007669"/>
    <property type="project" value="InterPro"/>
</dbReference>
<dbReference type="KEGG" id="sind:105175696"/>
<dbReference type="CDD" id="cd07816">
    <property type="entry name" value="Bet_v1-like"/>
    <property type="match status" value="1"/>
</dbReference>
<reference evidence="4" key="1">
    <citation type="submission" date="2025-08" db="UniProtKB">
        <authorList>
            <consortium name="RefSeq"/>
        </authorList>
    </citation>
    <scope>IDENTIFICATION</scope>
</reference>
<dbReference type="InterPro" id="IPR000916">
    <property type="entry name" value="Bet_v_I/MLP"/>
</dbReference>
<evidence type="ECO:0000256" key="1">
    <source>
        <dbReference type="ARBA" id="ARBA00009744"/>
    </source>
</evidence>
<dbReference type="Gene3D" id="3.30.530.20">
    <property type="match status" value="1"/>
</dbReference>
<accession>A0A6I9UF05</accession>